<dbReference type="Pfam" id="PF03466">
    <property type="entry name" value="LysR_substrate"/>
    <property type="match status" value="1"/>
</dbReference>
<evidence type="ECO:0000256" key="2">
    <source>
        <dbReference type="ARBA" id="ARBA00023015"/>
    </source>
</evidence>
<dbReference type="InterPro" id="IPR005119">
    <property type="entry name" value="LysR_subst-bd"/>
</dbReference>
<dbReference type="PANTHER" id="PTHR30346:SF28">
    <property type="entry name" value="HTH-TYPE TRANSCRIPTIONAL REGULATOR CYNR"/>
    <property type="match status" value="1"/>
</dbReference>
<feature type="domain" description="HTH lysR-type" evidence="5">
    <location>
        <begin position="1"/>
        <end position="58"/>
    </location>
</feature>
<dbReference type="InterPro" id="IPR036390">
    <property type="entry name" value="WH_DNA-bd_sf"/>
</dbReference>
<dbReference type="GO" id="GO:0003700">
    <property type="term" value="F:DNA-binding transcription factor activity"/>
    <property type="evidence" value="ECO:0007669"/>
    <property type="project" value="InterPro"/>
</dbReference>
<comment type="caution">
    <text evidence="6">The sequence shown here is derived from an EMBL/GenBank/DDBJ whole genome shotgun (WGS) entry which is preliminary data.</text>
</comment>
<protein>
    <recommendedName>
        <fullName evidence="5">HTH lysR-type domain-containing protein</fullName>
    </recommendedName>
</protein>
<keyword evidence="2" id="KW-0805">Transcription regulation</keyword>
<dbReference type="AlphaFoldDB" id="A0AA37MYR7"/>
<dbReference type="Pfam" id="PF00126">
    <property type="entry name" value="HTH_1"/>
    <property type="match status" value="1"/>
</dbReference>
<dbReference type="PROSITE" id="PS50931">
    <property type="entry name" value="HTH_LYSR"/>
    <property type="match status" value="1"/>
</dbReference>
<keyword evidence="4" id="KW-0804">Transcription</keyword>
<dbReference type="PANTHER" id="PTHR30346">
    <property type="entry name" value="TRANSCRIPTIONAL DUAL REGULATOR HCAR-RELATED"/>
    <property type="match status" value="1"/>
</dbReference>
<dbReference type="InterPro" id="IPR036388">
    <property type="entry name" value="WH-like_DNA-bd_sf"/>
</dbReference>
<gene>
    <name evidence="6" type="ORF">JCM17207_19810</name>
</gene>
<evidence type="ECO:0000313" key="7">
    <source>
        <dbReference type="Proteomes" id="UP001055185"/>
    </source>
</evidence>
<dbReference type="InterPro" id="IPR000847">
    <property type="entry name" value="LysR_HTH_N"/>
</dbReference>
<evidence type="ECO:0000256" key="3">
    <source>
        <dbReference type="ARBA" id="ARBA00023125"/>
    </source>
</evidence>
<name>A0AA37MYR7_9FIRM</name>
<keyword evidence="3" id="KW-0238">DNA-binding</keyword>
<accession>A0AA37MYR7</accession>
<evidence type="ECO:0000259" key="5">
    <source>
        <dbReference type="PROSITE" id="PS50931"/>
    </source>
</evidence>
<dbReference type="SUPFAM" id="SSF46785">
    <property type="entry name" value="Winged helix' DNA-binding domain"/>
    <property type="match status" value="1"/>
</dbReference>
<keyword evidence="7" id="KW-1185">Reference proteome</keyword>
<dbReference type="Gene3D" id="1.10.10.10">
    <property type="entry name" value="Winged helix-like DNA-binding domain superfamily/Winged helix DNA-binding domain"/>
    <property type="match status" value="1"/>
</dbReference>
<organism evidence="6 7">
    <name type="scientific">Faecalibacterium gallinarum</name>
    <dbReference type="NCBI Taxonomy" id="2903556"/>
    <lineage>
        <taxon>Bacteria</taxon>
        <taxon>Bacillati</taxon>
        <taxon>Bacillota</taxon>
        <taxon>Clostridia</taxon>
        <taxon>Eubacteriales</taxon>
        <taxon>Oscillospiraceae</taxon>
        <taxon>Faecalibacterium</taxon>
    </lineage>
</organism>
<dbReference type="GO" id="GO:0003677">
    <property type="term" value="F:DNA binding"/>
    <property type="evidence" value="ECO:0007669"/>
    <property type="project" value="UniProtKB-KW"/>
</dbReference>
<dbReference type="GO" id="GO:0032993">
    <property type="term" value="C:protein-DNA complex"/>
    <property type="evidence" value="ECO:0007669"/>
    <property type="project" value="TreeGrafter"/>
</dbReference>
<evidence type="ECO:0000256" key="4">
    <source>
        <dbReference type="ARBA" id="ARBA00023163"/>
    </source>
</evidence>
<dbReference type="Proteomes" id="UP001055185">
    <property type="component" value="Unassembled WGS sequence"/>
</dbReference>
<reference evidence="6" key="1">
    <citation type="journal article" date="2022" name="Int. J. Syst. Evol. Microbiol.">
        <title>Genome-based, phenotypic and chemotaxonomic classification of Faecalibacterium strains: proposal of three novel species Faecalibacterium duncaniae sp. nov., Faecalibacterium hattorii sp. nov. and Faecalibacterium gallinarum sp. nov. .</title>
        <authorList>
            <person name="Sakamoto M."/>
            <person name="Sakurai N."/>
            <person name="Tanno H."/>
            <person name="Iino T."/>
            <person name="Ohkuma M."/>
            <person name="Endo A."/>
        </authorList>
    </citation>
    <scope>NUCLEOTIDE SEQUENCE</scope>
    <source>
        <strain evidence="6">JCM 17207</strain>
    </source>
</reference>
<dbReference type="RefSeq" id="WP_238317580.1">
    <property type="nucleotide sequence ID" value="NZ_BQKV01000097.1"/>
</dbReference>
<evidence type="ECO:0000313" key="6">
    <source>
        <dbReference type="EMBL" id="GJN65356.1"/>
    </source>
</evidence>
<proteinExistence type="inferred from homology"/>
<dbReference type="Gene3D" id="3.40.190.10">
    <property type="entry name" value="Periplasmic binding protein-like II"/>
    <property type="match status" value="2"/>
</dbReference>
<sequence>MEVRQLHYFLTLCEELNYTRAAQRLYLSRQALRQNIAALEQELGEPLFLNQRNHISLTERGEWLRQHAAPVVKSFEQLQQELAATLRPAGPVCFGVSQALLPDYLPRLPYQLELLKTVYPNFQLEIQLLSNDEILRGLAEGRLALGLVMDQSSAVYPFEKRILRQDPFCLMAAQGHPLSHCSSLKAEQLQKTKPS</sequence>
<dbReference type="CDD" id="cd05466">
    <property type="entry name" value="PBP2_LTTR_substrate"/>
    <property type="match status" value="1"/>
</dbReference>
<evidence type="ECO:0000256" key="1">
    <source>
        <dbReference type="ARBA" id="ARBA00009437"/>
    </source>
</evidence>
<dbReference type="EMBL" id="BQKV01000097">
    <property type="protein sequence ID" value="GJN65356.1"/>
    <property type="molecule type" value="Genomic_DNA"/>
</dbReference>
<comment type="similarity">
    <text evidence="1">Belongs to the LysR transcriptional regulatory family.</text>
</comment>
<dbReference type="PRINTS" id="PR00039">
    <property type="entry name" value="HTHLYSR"/>
</dbReference>
<dbReference type="SUPFAM" id="SSF53850">
    <property type="entry name" value="Periplasmic binding protein-like II"/>
    <property type="match status" value="1"/>
</dbReference>